<keyword evidence="7" id="KW-1003">Cell membrane</keyword>
<dbReference type="InterPro" id="IPR018303">
    <property type="entry name" value="ATPase_P-typ_P_site"/>
</dbReference>
<dbReference type="InterPro" id="IPR051014">
    <property type="entry name" value="Cation_Transport_ATPase_IB"/>
</dbReference>
<keyword evidence="6 7" id="KW-0472">Membrane</keyword>
<comment type="caution">
    <text evidence="7">Lacks conserved residue(s) required for the propagation of feature annotation.</text>
</comment>
<dbReference type="CDD" id="cd07550">
    <property type="entry name" value="P-type_ATPase_HM"/>
    <property type="match status" value="1"/>
</dbReference>
<dbReference type="InterPro" id="IPR001757">
    <property type="entry name" value="P_typ_ATPase"/>
</dbReference>
<name>A0A433V553_9CYAN</name>
<dbReference type="Pfam" id="PF00122">
    <property type="entry name" value="E1-E2_ATPase"/>
    <property type="match status" value="1"/>
</dbReference>
<evidence type="ECO:0000256" key="7">
    <source>
        <dbReference type="RuleBase" id="RU362081"/>
    </source>
</evidence>
<dbReference type="Pfam" id="PF00702">
    <property type="entry name" value="Hydrolase"/>
    <property type="match status" value="1"/>
</dbReference>
<keyword evidence="7" id="KW-0067">ATP-binding</keyword>
<dbReference type="Pfam" id="PF19991">
    <property type="entry name" value="HMA_2"/>
    <property type="match status" value="1"/>
</dbReference>
<dbReference type="GO" id="GO:0016887">
    <property type="term" value="F:ATP hydrolysis activity"/>
    <property type="evidence" value="ECO:0007669"/>
    <property type="project" value="InterPro"/>
</dbReference>
<dbReference type="PROSITE" id="PS00154">
    <property type="entry name" value="ATPASE_E1_E2"/>
    <property type="match status" value="1"/>
</dbReference>
<proteinExistence type="inferred from homology"/>
<dbReference type="SUPFAM" id="SSF56784">
    <property type="entry name" value="HAD-like"/>
    <property type="match status" value="1"/>
</dbReference>
<dbReference type="GO" id="GO:0046872">
    <property type="term" value="F:metal ion binding"/>
    <property type="evidence" value="ECO:0007669"/>
    <property type="project" value="UniProtKB-KW"/>
</dbReference>
<keyword evidence="4" id="KW-1278">Translocase</keyword>
<dbReference type="Proteomes" id="UP000271624">
    <property type="component" value="Unassembled WGS sequence"/>
</dbReference>
<dbReference type="InterPro" id="IPR036412">
    <property type="entry name" value="HAD-like_sf"/>
</dbReference>
<keyword evidence="5 7" id="KW-1133">Transmembrane helix</keyword>
<dbReference type="NCBIfam" id="TIGR01512">
    <property type="entry name" value="ATPase-IB2_Cd"/>
    <property type="match status" value="1"/>
</dbReference>
<protein>
    <submittedName>
        <fullName evidence="10">ATPase</fullName>
    </submittedName>
</protein>
<evidence type="ECO:0000313" key="10">
    <source>
        <dbReference type="EMBL" id="RUT01217.1"/>
    </source>
</evidence>
<evidence type="ECO:0000256" key="6">
    <source>
        <dbReference type="ARBA" id="ARBA00023136"/>
    </source>
</evidence>
<feature type="transmembrane region" description="Helical" evidence="7">
    <location>
        <begin position="169"/>
        <end position="190"/>
    </location>
</feature>
<dbReference type="SFLD" id="SFLDS00003">
    <property type="entry name" value="Haloacid_Dehalogenase"/>
    <property type="match status" value="1"/>
</dbReference>
<comment type="caution">
    <text evidence="10">The sequence shown here is derived from an EMBL/GenBank/DDBJ whole genome shotgun (WGS) entry which is preliminary data.</text>
</comment>
<dbReference type="InterPro" id="IPR008250">
    <property type="entry name" value="ATPase_P-typ_transduc_dom_A_sf"/>
</dbReference>
<keyword evidence="11" id="KW-1185">Reference proteome</keyword>
<feature type="domain" description="P-type ATPase A" evidence="9">
    <location>
        <begin position="220"/>
        <end position="315"/>
    </location>
</feature>
<keyword evidence="7" id="KW-0547">Nucleotide-binding</keyword>
<organism evidence="10 11">
    <name type="scientific">Dulcicalothrix desertica PCC 7102</name>
    <dbReference type="NCBI Taxonomy" id="232991"/>
    <lineage>
        <taxon>Bacteria</taxon>
        <taxon>Bacillati</taxon>
        <taxon>Cyanobacteriota</taxon>
        <taxon>Cyanophyceae</taxon>
        <taxon>Nostocales</taxon>
        <taxon>Calotrichaceae</taxon>
        <taxon>Dulcicalothrix</taxon>
    </lineage>
</organism>
<dbReference type="SUPFAM" id="SSF81653">
    <property type="entry name" value="Calcium ATPase, transduction domain A"/>
    <property type="match status" value="1"/>
</dbReference>
<evidence type="ECO:0000256" key="8">
    <source>
        <dbReference type="SAM" id="Coils"/>
    </source>
</evidence>
<dbReference type="PRINTS" id="PR00119">
    <property type="entry name" value="CATATPASE"/>
</dbReference>
<dbReference type="InterPro" id="IPR059000">
    <property type="entry name" value="ATPase_P-type_domA"/>
</dbReference>
<gene>
    <name evidence="10" type="ORF">DSM106972_067680</name>
</gene>
<dbReference type="AlphaFoldDB" id="A0A433V553"/>
<evidence type="ECO:0000256" key="2">
    <source>
        <dbReference type="ARBA" id="ARBA00006024"/>
    </source>
</evidence>
<dbReference type="InterPro" id="IPR027256">
    <property type="entry name" value="P-typ_ATPase_IB"/>
</dbReference>
<dbReference type="GO" id="GO:0019829">
    <property type="term" value="F:ATPase-coupled monoatomic cation transmembrane transporter activity"/>
    <property type="evidence" value="ECO:0007669"/>
    <property type="project" value="InterPro"/>
</dbReference>
<keyword evidence="3 7" id="KW-0812">Transmembrane</keyword>
<evidence type="ECO:0000313" key="11">
    <source>
        <dbReference type="Proteomes" id="UP000271624"/>
    </source>
</evidence>
<dbReference type="PANTHER" id="PTHR48085:SF5">
    <property type="entry name" value="CADMIUM_ZINC-TRANSPORTING ATPASE HMA4-RELATED"/>
    <property type="match status" value="1"/>
</dbReference>
<dbReference type="Gene3D" id="3.40.1110.10">
    <property type="entry name" value="Calcium-transporting ATPase, cytoplasmic domain N"/>
    <property type="match status" value="1"/>
</dbReference>
<evidence type="ECO:0000256" key="1">
    <source>
        <dbReference type="ARBA" id="ARBA00004141"/>
    </source>
</evidence>
<dbReference type="NCBIfam" id="TIGR01494">
    <property type="entry name" value="ATPase_P-type"/>
    <property type="match status" value="1"/>
</dbReference>
<keyword evidence="8" id="KW-0175">Coiled coil</keyword>
<dbReference type="GO" id="GO:0005524">
    <property type="term" value="F:ATP binding"/>
    <property type="evidence" value="ECO:0007669"/>
    <property type="project" value="UniProtKB-UniRule"/>
</dbReference>
<reference evidence="10" key="2">
    <citation type="journal article" date="2019" name="Genome Biol. Evol.">
        <title>Day and night: Metabolic profiles and evolutionary relationships of six axenic non-marine cyanobacteria.</title>
        <authorList>
            <person name="Will S.E."/>
            <person name="Henke P."/>
            <person name="Boedeker C."/>
            <person name="Huang S."/>
            <person name="Brinkmann H."/>
            <person name="Rohde M."/>
            <person name="Jarek M."/>
            <person name="Friedl T."/>
            <person name="Seufert S."/>
            <person name="Schumacher M."/>
            <person name="Overmann J."/>
            <person name="Neumann-Schaal M."/>
            <person name="Petersen J."/>
        </authorList>
    </citation>
    <scope>NUCLEOTIDE SEQUENCE [LARGE SCALE GENOMIC DNA]</scope>
    <source>
        <strain evidence="10">PCC 7102</strain>
    </source>
</reference>
<dbReference type="Gene3D" id="3.40.50.1000">
    <property type="entry name" value="HAD superfamily/HAD-like"/>
    <property type="match status" value="1"/>
</dbReference>
<sequence>MYTITSGAKQKVVPHIPNTTFKVNYQIVHAIPGRIRFRVPLLALDQSYALRLENLLNNETHVTKVRINRNAGSIAIHYRPTQNNLIPSLPQLIQDATCSLAIEHHHHHHGEDGFKVPAFATLMALLKLAFPIPTALVASTVAVAALPVFKRAMASITHQRKLNIDCLDFLAIVLTSFQGNLLAPALLMTLHEVGDTIRERTAKVSDEGTSDLLESLGSFAWVEVNGEKLRVLATSVQPGDKVVVYPGEQIPVDGKILSGEALIDQQKLTGESMPVVRSVGEYVYASTLVREGTISINAERVGSDTRAGASIRLIQQAPVYDTRMVNHAAQIADKTIVPALILAGIVFAATRNPVRAASILTLDFMTGIRVSLPTCYLAALKHATRHGVLIRSGRALEKLAQVDTLVFDKTGTLTQGNIEVIGIETVPNGISPQRLLELAAAAEQRLTHPVAQAIMRYATQQDVRILPRGKWNYEIGLGVEAFIEHTHVLVGSARWMERNDINVSVNSSSIYDSRMYVAVNGEFQGAIVYTDPLRLESSEVIRKLQDKYGMSVHLLTGDNKHRAIAVASNLGIPLQNVYAEAFPEQKAEIIRNLHSQGKTVAFTGDGINDSAALAYADVSISFGNASQVARETADVVLMENNLENLLEAIAIAQETKQVINQNIGLAVIPNLAALGLAATVGIHPLVATTVHNGSAIAAGLNGLRPLMHKDRAVVM</sequence>
<dbReference type="PANTHER" id="PTHR48085">
    <property type="entry name" value="CADMIUM/ZINC-TRANSPORTING ATPASE HMA2-RELATED"/>
    <property type="match status" value="1"/>
</dbReference>
<dbReference type="GO" id="GO:0005886">
    <property type="term" value="C:plasma membrane"/>
    <property type="evidence" value="ECO:0007669"/>
    <property type="project" value="UniProtKB-SubCell"/>
</dbReference>
<comment type="subcellular location">
    <subcellularLocation>
        <location evidence="7">Cell membrane</location>
    </subcellularLocation>
    <subcellularLocation>
        <location evidence="1">Membrane</location>
        <topology evidence="1">Multi-pass membrane protein</topology>
    </subcellularLocation>
</comment>
<dbReference type="PRINTS" id="PR00120">
    <property type="entry name" value="HATPASE"/>
</dbReference>
<dbReference type="NCBIfam" id="TIGR01525">
    <property type="entry name" value="ATPase-IB_hvy"/>
    <property type="match status" value="1"/>
</dbReference>
<evidence type="ECO:0000256" key="3">
    <source>
        <dbReference type="ARBA" id="ARBA00022692"/>
    </source>
</evidence>
<evidence type="ECO:0000256" key="4">
    <source>
        <dbReference type="ARBA" id="ARBA00022967"/>
    </source>
</evidence>
<dbReference type="InterPro" id="IPR044492">
    <property type="entry name" value="P_typ_ATPase_HD_dom"/>
</dbReference>
<feature type="transmembrane region" description="Helical" evidence="7">
    <location>
        <begin position="128"/>
        <end position="149"/>
    </location>
</feature>
<feature type="coiled-coil region" evidence="8">
    <location>
        <begin position="628"/>
        <end position="662"/>
    </location>
</feature>
<dbReference type="OrthoDB" id="438550at2"/>
<comment type="similarity">
    <text evidence="2 7">Belongs to the cation transport ATPase (P-type) (TC 3.A.3) family. Type IB subfamily.</text>
</comment>
<dbReference type="EMBL" id="RSCL01000020">
    <property type="protein sequence ID" value="RUT01217.1"/>
    <property type="molecule type" value="Genomic_DNA"/>
</dbReference>
<reference evidence="10" key="1">
    <citation type="submission" date="2018-12" db="EMBL/GenBank/DDBJ databases">
        <authorList>
            <person name="Will S."/>
            <person name="Neumann-Schaal M."/>
            <person name="Henke P."/>
        </authorList>
    </citation>
    <scope>NUCLEOTIDE SEQUENCE</scope>
    <source>
        <strain evidence="10">PCC 7102</strain>
    </source>
</reference>
<dbReference type="InterPro" id="IPR023214">
    <property type="entry name" value="HAD_sf"/>
</dbReference>
<evidence type="ECO:0000259" key="9">
    <source>
        <dbReference type="Pfam" id="PF00122"/>
    </source>
</evidence>
<keyword evidence="7" id="KW-0479">Metal-binding</keyword>
<dbReference type="RefSeq" id="WP_127084928.1">
    <property type="nucleotide sequence ID" value="NZ_RSCL01000020.1"/>
</dbReference>
<dbReference type="SFLD" id="SFLDG00002">
    <property type="entry name" value="C1.7:_P-type_atpase_like"/>
    <property type="match status" value="1"/>
</dbReference>
<dbReference type="Gene3D" id="2.70.150.10">
    <property type="entry name" value="Calcium-transporting ATPase, cytoplasmic transduction domain A"/>
    <property type="match status" value="1"/>
</dbReference>
<accession>A0A433V553</accession>
<evidence type="ECO:0000256" key="5">
    <source>
        <dbReference type="ARBA" id="ARBA00022989"/>
    </source>
</evidence>
<dbReference type="SFLD" id="SFLDF00027">
    <property type="entry name" value="p-type_atpase"/>
    <property type="match status" value="1"/>
</dbReference>
<dbReference type="InterPro" id="IPR023299">
    <property type="entry name" value="ATPase_P-typ_cyto_dom_N"/>
</dbReference>